<dbReference type="Pfam" id="PF11716">
    <property type="entry name" value="MDMPI_N"/>
    <property type="match status" value="1"/>
</dbReference>
<dbReference type="EMBL" id="CP001736">
    <property type="protein sequence ID" value="ADB33996.1"/>
    <property type="molecule type" value="Genomic_DNA"/>
</dbReference>
<dbReference type="AlphaFoldDB" id="D2Q250"/>
<dbReference type="PANTHER" id="PTHR40758">
    <property type="entry name" value="CONSERVED PROTEIN"/>
    <property type="match status" value="1"/>
</dbReference>
<name>D2Q250_KRIFD</name>
<dbReference type="NCBIfam" id="TIGR03083">
    <property type="entry name" value="maleylpyruvate isomerase family mycothiol-dependent enzyme"/>
    <property type="match status" value="1"/>
</dbReference>
<proteinExistence type="predicted"/>
<protein>
    <recommendedName>
        <fullName evidence="5">Mycothiol-dependent maleylpyruvate isomerase metal-binding domain-containing protein</fullName>
    </recommendedName>
</protein>
<sequence>MSLPPERASFYLDCLRADSSRLAEVGRIGLAATVPSCPGWTVDTVLRHTATVYLHKIEILRLGRRPDPWPPDLTAHDTFALYDEARAGIVEALEQAGTSLETWTFSPDDHTSGFWFRRMALETAVHRIDAELAHDIATPVDQELAVDGIDELLVLMLGGPWWAEGDTEHPVDATVRITTAGRSWTVDANATSATVTSGTDGPADAEVFGEPTEIFLWLWGRLDQQLVQTAGDDAVVTAFRARVAECTT</sequence>
<dbReference type="HOGENOM" id="CLU_070584_1_0_11"/>
<evidence type="ECO:0008006" key="5">
    <source>
        <dbReference type="Google" id="ProtNLM"/>
    </source>
</evidence>
<dbReference type="GO" id="GO:0005886">
    <property type="term" value="C:plasma membrane"/>
    <property type="evidence" value="ECO:0007669"/>
    <property type="project" value="TreeGrafter"/>
</dbReference>
<dbReference type="PANTHER" id="PTHR40758:SF1">
    <property type="entry name" value="CONSERVED PROTEIN"/>
    <property type="match status" value="1"/>
</dbReference>
<dbReference type="Proteomes" id="UP000007967">
    <property type="component" value="Chromosome"/>
</dbReference>
<evidence type="ECO:0000259" key="1">
    <source>
        <dbReference type="Pfam" id="PF07398"/>
    </source>
</evidence>
<organism evidence="3 4">
    <name type="scientific">Kribbella flavida (strain DSM 17836 / JCM 10339 / NBRC 14399)</name>
    <dbReference type="NCBI Taxonomy" id="479435"/>
    <lineage>
        <taxon>Bacteria</taxon>
        <taxon>Bacillati</taxon>
        <taxon>Actinomycetota</taxon>
        <taxon>Actinomycetes</taxon>
        <taxon>Propionibacteriales</taxon>
        <taxon>Kribbellaceae</taxon>
        <taxon>Kribbella</taxon>
    </lineage>
</organism>
<evidence type="ECO:0000313" key="3">
    <source>
        <dbReference type="EMBL" id="ADB33996.1"/>
    </source>
</evidence>
<dbReference type="Pfam" id="PF07398">
    <property type="entry name" value="MDMPI_C"/>
    <property type="match status" value="1"/>
</dbReference>
<evidence type="ECO:0000259" key="2">
    <source>
        <dbReference type="Pfam" id="PF11716"/>
    </source>
</evidence>
<dbReference type="InterPro" id="IPR034660">
    <property type="entry name" value="DinB/YfiT-like"/>
</dbReference>
<evidence type="ECO:0000313" key="4">
    <source>
        <dbReference type="Proteomes" id="UP000007967"/>
    </source>
</evidence>
<feature type="domain" description="Mycothiol-dependent maleylpyruvate isomerase metal-binding" evidence="2">
    <location>
        <begin position="22"/>
        <end position="130"/>
    </location>
</feature>
<dbReference type="GO" id="GO:0046872">
    <property type="term" value="F:metal ion binding"/>
    <property type="evidence" value="ECO:0007669"/>
    <property type="project" value="InterPro"/>
</dbReference>
<reference evidence="3 4" key="2">
    <citation type="journal article" date="2010" name="Stand. Genomic Sci.">
        <title>Complete genome sequence of Kribbella flavida type strain (IFO 14399).</title>
        <authorList>
            <person name="Pukall R."/>
            <person name="Lapidus A."/>
            <person name="Glavina Del Rio T."/>
            <person name="Copeland A."/>
            <person name="Tice H."/>
            <person name="Cheng J.-F."/>
            <person name="Lucas S."/>
            <person name="Chen F."/>
            <person name="Nolan M."/>
            <person name="LaButti K."/>
            <person name="Pati A."/>
            <person name="Ivanova N."/>
            <person name="Mavrommatis K."/>
            <person name="Mikhailova N."/>
            <person name="Pitluck S."/>
            <person name="Bruce D."/>
            <person name="Goodwin L."/>
            <person name="Land M."/>
            <person name="Hauser L."/>
            <person name="Chang Y.-J."/>
            <person name="Jeffries C.D."/>
            <person name="Chen A."/>
            <person name="Palaniappan K."/>
            <person name="Chain P."/>
            <person name="Rohde M."/>
            <person name="Goeker M."/>
            <person name="Bristow J."/>
            <person name="Eisen J.A."/>
            <person name="Markowitz V."/>
            <person name="Hugenholtz P."/>
            <person name="Kyrpides N.C."/>
            <person name="Klenk H.-P."/>
            <person name="Brettin T."/>
        </authorList>
    </citation>
    <scope>NUCLEOTIDE SEQUENCE [LARGE SCALE GENOMIC DNA]</scope>
    <source>
        <strain evidence="4">DSM 17836 / JCM 10339 / NBRC 14399</strain>
    </source>
</reference>
<keyword evidence="4" id="KW-1185">Reference proteome</keyword>
<gene>
    <name evidence="3" type="ordered locus">Kfla_4980</name>
</gene>
<dbReference type="InterPro" id="IPR010872">
    <property type="entry name" value="MDMPI_C-term_domain"/>
</dbReference>
<dbReference type="InterPro" id="IPR024344">
    <property type="entry name" value="MDMPI_metal-binding"/>
</dbReference>
<feature type="domain" description="MDMPI C-terminal" evidence="1">
    <location>
        <begin position="143"/>
        <end position="236"/>
    </location>
</feature>
<dbReference type="InterPro" id="IPR017517">
    <property type="entry name" value="Maleyloyr_isom"/>
</dbReference>
<dbReference type="RefSeq" id="WP_012922550.1">
    <property type="nucleotide sequence ID" value="NC_013729.1"/>
</dbReference>
<dbReference type="SUPFAM" id="SSF109854">
    <property type="entry name" value="DinB/YfiT-like putative metalloenzymes"/>
    <property type="match status" value="1"/>
</dbReference>
<dbReference type="eggNOG" id="COG3550">
    <property type="taxonomic scope" value="Bacteria"/>
</dbReference>
<dbReference type="KEGG" id="kfl:Kfla_4980"/>
<accession>D2Q250</accession>
<reference evidence="4" key="1">
    <citation type="submission" date="2009-09" db="EMBL/GenBank/DDBJ databases">
        <title>The complete genome of Kribbella flavida DSM 17836.</title>
        <authorList>
            <consortium name="US DOE Joint Genome Institute (JGI-PGF)"/>
            <person name="Lucas S."/>
            <person name="Copeland A."/>
            <person name="Lapidus A."/>
            <person name="Glavina del Rio T."/>
            <person name="Dalin E."/>
            <person name="Tice H."/>
            <person name="Bruce D."/>
            <person name="Goodwin L."/>
            <person name="Pitluck S."/>
            <person name="Kyrpides N."/>
            <person name="Mavromatis K."/>
            <person name="Ivanova N."/>
            <person name="Saunders E."/>
            <person name="Brettin T."/>
            <person name="Detter J.C."/>
            <person name="Han C."/>
            <person name="Larimer F."/>
            <person name="Land M."/>
            <person name="Hauser L."/>
            <person name="Markowitz V."/>
            <person name="Cheng J.-F."/>
            <person name="Hugenholtz P."/>
            <person name="Woyke T."/>
            <person name="Wu D."/>
            <person name="Pukall R."/>
            <person name="Klenk H.-P."/>
            <person name="Eisen J.A."/>
        </authorList>
    </citation>
    <scope>NUCLEOTIDE SEQUENCE [LARGE SCALE GENOMIC DNA]</scope>
    <source>
        <strain evidence="4">DSM 17836 / JCM 10339 / NBRC 14399</strain>
    </source>
</reference>
<dbReference type="OrthoDB" id="3671213at2"/>
<dbReference type="STRING" id="479435.Kfla_4980"/>